<name>A0A1L0BTC2_9ASCO</name>
<protein>
    <submittedName>
        <fullName evidence="1">CIC11C00000003774</fullName>
    </submittedName>
</protein>
<sequence length="102" mass="11445">MSGRGGKALTVMAAVAISWYTGVKFWQPLVIEQLKKDGNLRDDIYVNDKDDLPKSWQDVKDRWKDVVHPENVPPETLGQNATILTVDSIKVESVPENPSPKE</sequence>
<evidence type="ECO:0000313" key="1">
    <source>
        <dbReference type="EMBL" id="SGZ54515.1"/>
    </source>
</evidence>
<dbReference type="EMBL" id="LT635759">
    <property type="protein sequence ID" value="SGZ54515.1"/>
    <property type="molecule type" value="Genomic_DNA"/>
</dbReference>
<proteinExistence type="predicted"/>
<dbReference type="Proteomes" id="UP000182334">
    <property type="component" value="Chromosome IV"/>
</dbReference>
<reference evidence="1 2" key="1">
    <citation type="submission" date="2016-10" db="EMBL/GenBank/DDBJ databases">
        <authorList>
            <person name="de Groot N.N."/>
        </authorList>
    </citation>
    <scope>NUCLEOTIDE SEQUENCE [LARGE SCALE GENOMIC DNA]</scope>
    <source>
        <strain evidence="1 2">CBS 141442</strain>
    </source>
</reference>
<accession>A0A1L0BTC2</accession>
<dbReference type="AlphaFoldDB" id="A0A1L0BTC2"/>
<organism evidence="1 2">
    <name type="scientific">Sungouiella intermedia</name>
    <dbReference type="NCBI Taxonomy" id="45354"/>
    <lineage>
        <taxon>Eukaryota</taxon>
        <taxon>Fungi</taxon>
        <taxon>Dikarya</taxon>
        <taxon>Ascomycota</taxon>
        <taxon>Saccharomycotina</taxon>
        <taxon>Pichiomycetes</taxon>
        <taxon>Metschnikowiaceae</taxon>
        <taxon>Sungouiella</taxon>
    </lineage>
</organism>
<gene>
    <name evidence="1" type="ORF">SAMEA4029010_CIC11G00000003774</name>
</gene>
<dbReference type="OrthoDB" id="4080273at2759"/>
<evidence type="ECO:0000313" key="2">
    <source>
        <dbReference type="Proteomes" id="UP000182334"/>
    </source>
</evidence>
<keyword evidence="2" id="KW-1185">Reference proteome</keyword>